<dbReference type="InterPro" id="IPR029753">
    <property type="entry name" value="D-isomer_DH_CS"/>
</dbReference>
<dbReference type="PANTHER" id="PTHR43333">
    <property type="entry name" value="2-HACID_DH_C DOMAIN-CONTAINING PROTEIN"/>
    <property type="match status" value="1"/>
</dbReference>
<evidence type="ECO:0000259" key="3">
    <source>
        <dbReference type="Pfam" id="PF02826"/>
    </source>
</evidence>
<keyword evidence="1" id="KW-0560">Oxidoreductase</keyword>
<dbReference type="EMBL" id="CP106881">
    <property type="protein sequence ID" value="UYG51116.1"/>
    <property type="molecule type" value="Genomic_DNA"/>
</dbReference>
<keyword evidence="5" id="KW-1185">Reference proteome</keyword>
<feature type="domain" description="D-isomer specific 2-hydroxyacid dehydrogenase NAD-binding" evidence="3">
    <location>
        <begin position="102"/>
        <end position="272"/>
    </location>
</feature>
<dbReference type="InterPro" id="IPR006140">
    <property type="entry name" value="D-isomer_DH_NAD-bd"/>
</dbReference>
<proteinExistence type="predicted"/>
<dbReference type="Pfam" id="PF02826">
    <property type="entry name" value="2-Hacid_dh_C"/>
    <property type="match status" value="1"/>
</dbReference>
<dbReference type="InterPro" id="IPR036291">
    <property type="entry name" value="NAD(P)-bd_dom_sf"/>
</dbReference>
<dbReference type="SUPFAM" id="SSF51735">
    <property type="entry name" value="NAD(P)-binding Rossmann-fold domains"/>
    <property type="match status" value="1"/>
</dbReference>
<gene>
    <name evidence="4" type="ORF">M9799_13590</name>
</gene>
<sequence length="307" mass="33804">MKPIALFCQHPQAQVWQEDIAALMSQAQLVAWPQVNPAVRYAIVWSPTQAFFDAHPHLELVFNMGAGVDALLKLRLPPKARLVRIEDGGMAVQMAEYVSHAVIRHFRELDVYAQTSAAAQWTQRRPRLRTEFPVGIMGLGVLGSRVAEAVRQFDFPVVGWSRNPREMEGVQCFHGEAQFGDFLAATRILVCMVPLTPQTRGILNHAHLSQLQAGGYVINVARGDHLVEEDLLALLASGHLAGATLDVTRTEPLPADHPLWQDPRVTITPHISAQTMVSVSIAQMVEKIAAAQRGETPDGVVDPVRGY</sequence>
<evidence type="ECO:0000313" key="5">
    <source>
        <dbReference type="Proteomes" id="UP001162800"/>
    </source>
</evidence>
<organism evidence="4 5">
    <name type="scientific">Comamonas endophytica</name>
    <dbReference type="NCBI Taxonomy" id="2949090"/>
    <lineage>
        <taxon>Bacteria</taxon>
        <taxon>Pseudomonadati</taxon>
        <taxon>Pseudomonadota</taxon>
        <taxon>Betaproteobacteria</taxon>
        <taxon>Burkholderiales</taxon>
        <taxon>Comamonadaceae</taxon>
        <taxon>Comamonas</taxon>
    </lineage>
</organism>
<reference evidence="4" key="1">
    <citation type="submission" date="2022-09" db="EMBL/GenBank/DDBJ databases">
        <title>The complete genome of Acidovorax sp. 5MLIR.</title>
        <authorList>
            <person name="Liu L."/>
            <person name="Yue J."/>
            <person name="Yang F."/>
            <person name="Yuan J."/>
            <person name="Li L."/>
        </authorList>
    </citation>
    <scope>NUCLEOTIDE SEQUENCE</scope>
    <source>
        <strain evidence="4">5MLIR</strain>
    </source>
</reference>
<dbReference type="CDD" id="cd12164">
    <property type="entry name" value="GDH_like_2"/>
    <property type="match status" value="1"/>
</dbReference>
<name>A0ABY6G7U5_9BURK</name>
<dbReference type="Proteomes" id="UP001162800">
    <property type="component" value="Chromosome"/>
</dbReference>
<keyword evidence="2" id="KW-0520">NAD</keyword>
<dbReference type="PROSITE" id="PS00671">
    <property type="entry name" value="D_2_HYDROXYACID_DH_3"/>
    <property type="match status" value="1"/>
</dbReference>
<dbReference type="PANTHER" id="PTHR43333:SF1">
    <property type="entry name" value="D-ISOMER SPECIFIC 2-HYDROXYACID DEHYDROGENASE NAD-BINDING DOMAIN-CONTAINING PROTEIN"/>
    <property type="match status" value="1"/>
</dbReference>
<accession>A0ABY6G7U5</accession>
<protein>
    <submittedName>
        <fullName evidence="4">Glyoxylate/hydroxypyruvate reductase A</fullName>
    </submittedName>
</protein>
<dbReference type="RefSeq" id="WP_231045011.1">
    <property type="nucleotide sequence ID" value="NZ_CP106881.1"/>
</dbReference>
<evidence type="ECO:0000256" key="2">
    <source>
        <dbReference type="ARBA" id="ARBA00023027"/>
    </source>
</evidence>
<dbReference type="Gene3D" id="3.40.50.720">
    <property type="entry name" value="NAD(P)-binding Rossmann-like Domain"/>
    <property type="match status" value="2"/>
</dbReference>
<evidence type="ECO:0000313" key="4">
    <source>
        <dbReference type="EMBL" id="UYG51116.1"/>
    </source>
</evidence>
<evidence type="ECO:0000256" key="1">
    <source>
        <dbReference type="ARBA" id="ARBA00023002"/>
    </source>
</evidence>